<gene>
    <name evidence="2" type="ORF">DR78_911</name>
</gene>
<dbReference type="Proteomes" id="UP000029117">
    <property type="component" value="Unassembled WGS sequence"/>
</dbReference>
<comment type="caution">
    <text evidence="2">The sequence shown here is derived from an EMBL/GenBank/DDBJ whole genome shotgun (WGS) entry which is preliminary data.</text>
</comment>
<evidence type="ECO:0000256" key="1">
    <source>
        <dbReference type="SAM" id="SignalP"/>
    </source>
</evidence>
<dbReference type="RefSeq" id="WP_035737311.1">
    <property type="nucleotide sequence ID" value="NZ_JACTRV010000001.1"/>
</dbReference>
<keyword evidence="1" id="KW-0732">Signal</keyword>
<feature type="signal peptide" evidence="1">
    <location>
        <begin position="1"/>
        <end position="20"/>
    </location>
</feature>
<accession>A0AAW3DAW8</accession>
<evidence type="ECO:0000313" key="2">
    <source>
        <dbReference type="EMBL" id="KFJ42525.1"/>
    </source>
</evidence>
<name>A0AAW3DAW8_9GAMM</name>
<protein>
    <submittedName>
        <fullName evidence="2">Lipoprotein</fullName>
    </submittedName>
</protein>
<reference evidence="2 3" key="1">
    <citation type="submission" date="2014-04" db="EMBL/GenBank/DDBJ databases">
        <authorList>
            <person name="Bishop-Lilly K.A."/>
            <person name="Broomall S.M."/>
            <person name="Chain P.S."/>
            <person name="Chertkov O."/>
            <person name="Coyne S.R."/>
            <person name="Daligault H.E."/>
            <person name="Davenport K.W."/>
            <person name="Erkkila T."/>
            <person name="Frey K.G."/>
            <person name="Gibbons H.S."/>
            <person name="Gu W."/>
            <person name="Jaissle J."/>
            <person name="Johnson S.L."/>
            <person name="Koroleva G.I."/>
            <person name="Ladner J.T."/>
            <person name="Lo C.-C."/>
            <person name="Minogue T.D."/>
            <person name="Munk C."/>
            <person name="Palacios G.F."/>
            <person name="Redden C.L."/>
            <person name="Rosenzweig C.N."/>
            <person name="Scholz M.B."/>
            <person name="Teshima H."/>
            <person name="Xu Y."/>
        </authorList>
    </citation>
    <scope>NUCLEOTIDE SEQUENCE [LARGE SCALE GENOMIC DNA]</scope>
    <source>
        <strain evidence="2 3">FAJ</strain>
    </source>
</reference>
<organism evidence="2 3">
    <name type="scientific">Francisella philomiragia</name>
    <dbReference type="NCBI Taxonomy" id="28110"/>
    <lineage>
        <taxon>Bacteria</taxon>
        <taxon>Pseudomonadati</taxon>
        <taxon>Pseudomonadota</taxon>
        <taxon>Gammaproteobacteria</taxon>
        <taxon>Thiotrichales</taxon>
        <taxon>Francisellaceae</taxon>
        <taxon>Francisella</taxon>
    </lineage>
</organism>
<keyword evidence="2" id="KW-0449">Lipoprotein</keyword>
<dbReference type="EMBL" id="JOUE01000006">
    <property type="protein sequence ID" value="KFJ42525.1"/>
    <property type="molecule type" value="Genomic_DNA"/>
</dbReference>
<evidence type="ECO:0000313" key="3">
    <source>
        <dbReference type="Proteomes" id="UP000029117"/>
    </source>
</evidence>
<feature type="chain" id="PRO_5043867660" evidence="1">
    <location>
        <begin position="21"/>
        <end position="177"/>
    </location>
</feature>
<dbReference type="PROSITE" id="PS51257">
    <property type="entry name" value="PROKAR_LIPOPROTEIN"/>
    <property type="match status" value="1"/>
</dbReference>
<proteinExistence type="predicted"/>
<sequence>MKKILIIIFCILLLSSCTKSTLIGDKLTDKATEQQQEQVKQEVLKLLEQEYNQPFKIVDYSYEYGTHWKDKTCAIASMCPKEIYGVYKMKIETIETPNLSLNIRIEDDGKNFMDDFKKTYVPIFYCGALGSYYDDLRINKSKVNTDYLDKAEKYCDNRGQKELYERSKYIYLRNLSK</sequence>
<dbReference type="AlphaFoldDB" id="A0AAW3DAW8"/>